<reference evidence="3" key="2">
    <citation type="submission" date="2023-06" db="EMBL/GenBank/DDBJ databases">
        <authorList>
            <person name="Swenson N.G."/>
            <person name="Wegrzyn J.L."/>
            <person name="Mcevoy S.L."/>
        </authorList>
    </citation>
    <scope>NUCLEOTIDE SEQUENCE</scope>
    <source>
        <strain evidence="3">NS2018</strain>
        <tissue evidence="3">Leaf</tissue>
    </source>
</reference>
<sequence>MLTMRQVEEVVQNGNILLFLVGRESKQLNGKVPESVKFLLQEFEDLMPEDLPQQLPPLRDIQHAIDLVPAPITECLKSKIFKWTPAAAKAFDEIKKRMSSAPVLKLPDFSKVFEIACDASNVGIGGVLSQEGHPIAFFSEKLNESQ</sequence>
<dbReference type="AlphaFoldDB" id="A0AA39RWJ7"/>
<gene>
    <name evidence="3" type="ORF">LWI29_015952</name>
</gene>
<evidence type="ECO:0000313" key="4">
    <source>
        <dbReference type="Proteomes" id="UP001168877"/>
    </source>
</evidence>
<dbReference type="Gene3D" id="3.30.70.270">
    <property type="match status" value="1"/>
</dbReference>
<dbReference type="InterPro" id="IPR050951">
    <property type="entry name" value="Retrovirus_Pol_polyprotein"/>
</dbReference>
<dbReference type="InterPro" id="IPR041577">
    <property type="entry name" value="RT_RNaseH_2"/>
</dbReference>
<dbReference type="InterPro" id="IPR043502">
    <property type="entry name" value="DNA/RNA_pol_sf"/>
</dbReference>
<keyword evidence="1" id="KW-0511">Multifunctional enzyme</keyword>
<keyword evidence="4" id="KW-1185">Reference proteome</keyword>
<name>A0AA39RWJ7_ACESA</name>
<proteinExistence type="predicted"/>
<dbReference type="EMBL" id="JAUESC010000384">
    <property type="protein sequence ID" value="KAK0581617.1"/>
    <property type="molecule type" value="Genomic_DNA"/>
</dbReference>
<dbReference type="PANTHER" id="PTHR37984:SF5">
    <property type="entry name" value="PROTEIN NYNRIN-LIKE"/>
    <property type="match status" value="1"/>
</dbReference>
<organism evidence="3 4">
    <name type="scientific">Acer saccharum</name>
    <name type="common">Sugar maple</name>
    <dbReference type="NCBI Taxonomy" id="4024"/>
    <lineage>
        <taxon>Eukaryota</taxon>
        <taxon>Viridiplantae</taxon>
        <taxon>Streptophyta</taxon>
        <taxon>Embryophyta</taxon>
        <taxon>Tracheophyta</taxon>
        <taxon>Spermatophyta</taxon>
        <taxon>Magnoliopsida</taxon>
        <taxon>eudicotyledons</taxon>
        <taxon>Gunneridae</taxon>
        <taxon>Pentapetalae</taxon>
        <taxon>rosids</taxon>
        <taxon>malvids</taxon>
        <taxon>Sapindales</taxon>
        <taxon>Sapindaceae</taxon>
        <taxon>Hippocastanoideae</taxon>
        <taxon>Acereae</taxon>
        <taxon>Acer</taxon>
    </lineage>
</organism>
<evidence type="ECO:0000256" key="1">
    <source>
        <dbReference type="ARBA" id="ARBA00023268"/>
    </source>
</evidence>
<evidence type="ECO:0000259" key="2">
    <source>
        <dbReference type="Pfam" id="PF17919"/>
    </source>
</evidence>
<dbReference type="InterPro" id="IPR043128">
    <property type="entry name" value="Rev_trsase/Diguanyl_cyclase"/>
</dbReference>
<accession>A0AA39RWJ7</accession>
<evidence type="ECO:0000313" key="3">
    <source>
        <dbReference type="EMBL" id="KAK0581617.1"/>
    </source>
</evidence>
<dbReference type="Proteomes" id="UP001168877">
    <property type="component" value="Unassembled WGS sequence"/>
</dbReference>
<dbReference type="Pfam" id="PF17919">
    <property type="entry name" value="RT_RNaseH_2"/>
    <property type="match status" value="1"/>
</dbReference>
<dbReference type="GO" id="GO:0003824">
    <property type="term" value="F:catalytic activity"/>
    <property type="evidence" value="ECO:0007669"/>
    <property type="project" value="UniProtKB-KW"/>
</dbReference>
<comment type="caution">
    <text evidence="3">The sequence shown here is derived from an EMBL/GenBank/DDBJ whole genome shotgun (WGS) entry which is preliminary data.</text>
</comment>
<protein>
    <recommendedName>
        <fullName evidence="2">Reverse transcriptase/retrotransposon-derived protein RNase H-like domain-containing protein</fullName>
    </recommendedName>
</protein>
<feature type="domain" description="Reverse transcriptase/retrotransposon-derived protein RNase H-like" evidence="2">
    <location>
        <begin position="83"/>
        <end position="146"/>
    </location>
</feature>
<dbReference type="PANTHER" id="PTHR37984">
    <property type="entry name" value="PROTEIN CBG26694"/>
    <property type="match status" value="1"/>
</dbReference>
<dbReference type="SUPFAM" id="SSF56672">
    <property type="entry name" value="DNA/RNA polymerases"/>
    <property type="match status" value="1"/>
</dbReference>
<reference evidence="3" key="1">
    <citation type="journal article" date="2022" name="Plant J.">
        <title>Strategies of tolerance reflected in two North American maple genomes.</title>
        <authorList>
            <person name="McEvoy S.L."/>
            <person name="Sezen U.U."/>
            <person name="Trouern-Trend A."/>
            <person name="McMahon S.M."/>
            <person name="Schaberg P.G."/>
            <person name="Yang J."/>
            <person name="Wegrzyn J.L."/>
            <person name="Swenson N.G."/>
        </authorList>
    </citation>
    <scope>NUCLEOTIDE SEQUENCE</scope>
    <source>
        <strain evidence="3">NS2018</strain>
    </source>
</reference>